<evidence type="ECO:0000313" key="1">
    <source>
        <dbReference type="EMBL" id="OZT77140.1"/>
    </source>
</evidence>
<dbReference type="EMBL" id="NPEZ01000003">
    <property type="protein sequence ID" value="OZT77140.1"/>
    <property type="molecule type" value="Genomic_DNA"/>
</dbReference>
<dbReference type="AlphaFoldDB" id="A0A265E6J8"/>
<dbReference type="Proteomes" id="UP000216682">
    <property type="component" value="Unassembled WGS sequence"/>
</dbReference>
<gene>
    <name evidence="1" type="ORF">CFN03_08680</name>
</gene>
<accession>A0A265E6J8</accession>
<dbReference type="RefSeq" id="WP_094906663.1">
    <property type="nucleotide sequence ID" value="NZ_NPEZ01000003.1"/>
</dbReference>
<name>A0A265E6J8_9STAP</name>
<organism evidence="1 2">
    <name type="scientific">Salinicoccus roseus</name>
    <dbReference type="NCBI Taxonomy" id="45670"/>
    <lineage>
        <taxon>Bacteria</taxon>
        <taxon>Bacillati</taxon>
        <taxon>Bacillota</taxon>
        <taxon>Bacilli</taxon>
        <taxon>Bacillales</taxon>
        <taxon>Staphylococcaceae</taxon>
        <taxon>Salinicoccus</taxon>
    </lineage>
</organism>
<sequence>MRIEIKKDENNHPTAYIELEGLKPVVIIGVPVEFGMEYHGTNTEEFYEMESNSDETREICSKVMDTLLEIKRLDENQ</sequence>
<reference evidence="1 2" key="1">
    <citation type="submission" date="2017-07" db="EMBL/GenBank/DDBJ databases">
        <title>Shotgun whole genome sequences of three halophilic bacterial isolates.</title>
        <authorList>
            <person name="Pozzo T."/>
            <person name="Higdon S.M."/>
            <person name="Quillaguaman J."/>
        </authorList>
    </citation>
    <scope>NUCLEOTIDE SEQUENCE [LARGE SCALE GENOMIC DNA]</scope>
    <source>
        <strain evidence="1 2">BU-1</strain>
    </source>
</reference>
<comment type="caution">
    <text evidence="1">The sequence shown here is derived from an EMBL/GenBank/DDBJ whole genome shotgun (WGS) entry which is preliminary data.</text>
</comment>
<evidence type="ECO:0000313" key="2">
    <source>
        <dbReference type="Proteomes" id="UP000216682"/>
    </source>
</evidence>
<protein>
    <submittedName>
        <fullName evidence="1">Uncharacterized protein</fullName>
    </submittedName>
</protein>
<proteinExistence type="predicted"/>